<dbReference type="FunFam" id="1.20.1250.20:FF:000286">
    <property type="entry name" value="MFS efflux transporter"/>
    <property type="match status" value="1"/>
</dbReference>
<dbReference type="PANTHER" id="PTHR23514">
    <property type="entry name" value="BYPASS OF STOP CODON PROTEIN 6"/>
    <property type="match status" value="1"/>
</dbReference>
<dbReference type="InterPro" id="IPR020846">
    <property type="entry name" value="MFS_dom"/>
</dbReference>
<evidence type="ECO:0000313" key="8">
    <source>
        <dbReference type="EMBL" id="KXG46395.1"/>
    </source>
</evidence>
<feature type="transmembrane region" description="Helical" evidence="5">
    <location>
        <begin position="170"/>
        <end position="194"/>
    </location>
</feature>
<feature type="transmembrane region" description="Helical" evidence="5">
    <location>
        <begin position="133"/>
        <end position="149"/>
    </location>
</feature>
<dbReference type="RefSeq" id="XP_040644931.1">
    <property type="nucleotide sequence ID" value="XM_040792964.1"/>
</dbReference>
<dbReference type="InterPro" id="IPR011701">
    <property type="entry name" value="MFS"/>
</dbReference>
<evidence type="ECO:0000256" key="5">
    <source>
        <dbReference type="SAM" id="Phobius"/>
    </source>
</evidence>
<feature type="transmembrane region" description="Helical" evidence="5">
    <location>
        <begin position="255"/>
        <end position="273"/>
    </location>
</feature>
<comment type="subcellular location">
    <subcellularLocation>
        <location evidence="1">Membrane</location>
        <topology evidence="1">Multi-pass membrane protein</topology>
    </subcellularLocation>
</comment>
<dbReference type="Proteomes" id="UP000070168">
    <property type="component" value="Unassembled WGS sequence"/>
</dbReference>
<dbReference type="InterPro" id="IPR051788">
    <property type="entry name" value="MFS_Transporter"/>
</dbReference>
<evidence type="ECO:0000313" key="9">
    <source>
        <dbReference type="Proteomes" id="UP000070168"/>
    </source>
</evidence>
<feature type="transmembrane region" description="Helical" evidence="5">
    <location>
        <begin position="380"/>
        <end position="404"/>
    </location>
</feature>
<dbReference type="InterPro" id="IPR021109">
    <property type="entry name" value="Peptidase_aspartic_dom_sf"/>
</dbReference>
<feature type="transmembrane region" description="Helical" evidence="5">
    <location>
        <begin position="410"/>
        <end position="432"/>
    </location>
</feature>
<dbReference type="AlphaFoldDB" id="A0A135LBN9"/>
<sequence length="872" mass="94352">MSTQTQTETIVLQTRASIEAIPAENETSQDLSQDSSPQDPKWMYAKILSAGFSFFVAGVNDGSLGSLIPYVIRTYDVGTNMVAVLYGTTFCGWLIAALTNGKLTQYLDLGLMLGLGAVIQIVAHVLRVWEPPFALYAITFCLATLGQAYNDTHANTFVSTLNGAHRWLGFIHAMYMAGCLVGPFVATAIASVTVDSKWSLFYLVPVGLSVANLTFVGVTFRDRMPTPAVYRKSRGDGTAPKSALKEIKDTLSTPVVWLLSLFFFFFLGAAITAGGWTVEYLVKVRNGDLKSMGYVPAGYYGGGFLGRLLLAEPTYRLGERRMIFVYAVLSVGLQLVFWLVPNIITEAVAVSLLGFFSGPFFATGISVGTKIFPPEIRSTAIAFVFVLGQIGGSVFPALTGVIAARVGVKVLQPILVGLLSAAGSLVTALWAWSYWASASASAHTFPERDVPAVISMDLYGSKISKPLQKRDTATLATNVLNETAYFINVSIGTPPQPIGMLVDLLIPELYVMTEDTNYENSKCPENNLCSAFGSYNISESSSNSTIKIPSEYKWASPYTVPSDIITIGGTQVKDVGLSLTQVAYENWNKIGVSPENTSFPYQLVDRELIRSPSFSIWGNTSESGGAGMIFGGINKAKYHSPLQAFGFNITTGLVSLPLSRFQVQTDSNVPTNYTISSPKPYKLSTQYITTTLPKDILLQMYKDYNISFVGWKNHDPDFGMLPCSRKTENHTVSLVFGDATISAPWSNLMREMDPQRPERCTFLVQPEDDEDDTFAGTIGTSFSDHMYMAINYNNAFVGVAALNGNPGPDDIVEIGDGPEIPDAVGDFPTSIVPYRKPTPTPTSTSTGLASMPTYMPGGMFVGVAGAALVAVF</sequence>
<dbReference type="OrthoDB" id="771136at2759"/>
<dbReference type="STRING" id="5078.A0A135LBN9"/>
<feature type="transmembrane region" description="Helical" evidence="5">
    <location>
        <begin position="106"/>
        <end position="127"/>
    </location>
</feature>
<gene>
    <name evidence="8" type="ORF">PGRI_052510</name>
</gene>
<dbReference type="InterPro" id="IPR036259">
    <property type="entry name" value="MFS_trans_sf"/>
</dbReference>
<dbReference type="Gene3D" id="2.40.70.10">
    <property type="entry name" value="Acid Proteases"/>
    <property type="match status" value="2"/>
</dbReference>
<dbReference type="GO" id="GO:0016020">
    <property type="term" value="C:membrane"/>
    <property type="evidence" value="ECO:0007669"/>
    <property type="project" value="UniProtKB-SubCell"/>
</dbReference>
<feature type="transmembrane region" description="Helical" evidence="5">
    <location>
        <begin position="78"/>
        <end position="99"/>
    </location>
</feature>
<dbReference type="GO" id="GO:0022857">
    <property type="term" value="F:transmembrane transporter activity"/>
    <property type="evidence" value="ECO:0007669"/>
    <property type="project" value="InterPro"/>
</dbReference>
<keyword evidence="3 5" id="KW-1133">Transmembrane helix</keyword>
<dbReference type="PROSITE" id="PS50850">
    <property type="entry name" value="MFS"/>
    <property type="match status" value="1"/>
</dbReference>
<reference evidence="8 9" key="1">
    <citation type="journal article" date="2016" name="BMC Genomics">
        <title>Genome sequencing and secondary metabolism of the postharvest pathogen Penicillium griseofulvum.</title>
        <authorList>
            <person name="Banani H."/>
            <person name="Marcet-Houben M."/>
            <person name="Ballester A.R."/>
            <person name="Abbruscato P."/>
            <person name="Gonzalez-Candelas L."/>
            <person name="Gabaldon T."/>
            <person name="Spadaro D."/>
        </authorList>
    </citation>
    <scope>NUCLEOTIDE SEQUENCE [LARGE SCALE GENOMIC DNA]</scope>
    <source>
        <strain evidence="8 9">PG3</strain>
    </source>
</reference>
<dbReference type="Gene3D" id="1.20.1250.20">
    <property type="entry name" value="MFS general substrate transporter like domains"/>
    <property type="match status" value="2"/>
</dbReference>
<evidence type="ECO:0000256" key="2">
    <source>
        <dbReference type="ARBA" id="ARBA00022692"/>
    </source>
</evidence>
<feature type="transmembrane region" description="Helical" evidence="5">
    <location>
        <begin position="47"/>
        <end position="72"/>
    </location>
</feature>
<feature type="transmembrane region" description="Helical" evidence="5">
    <location>
        <begin position="322"/>
        <end position="341"/>
    </location>
</feature>
<dbReference type="SUPFAM" id="SSF103473">
    <property type="entry name" value="MFS general substrate transporter"/>
    <property type="match status" value="1"/>
</dbReference>
<dbReference type="EMBL" id="LHQR01000069">
    <property type="protein sequence ID" value="KXG46395.1"/>
    <property type="molecule type" value="Genomic_DNA"/>
</dbReference>
<dbReference type="SUPFAM" id="SSF50630">
    <property type="entry name" value="Acid proteases"/>
    <property type="match status" value="1"/>
</dbReference>
<evidence type="ECO:0000259" key="7">
    <source>
        <dbReference type="PROSITE" id="PS51767"/>
    </source>
</evidence>
<keyword evidence="2 5" id="KW-0812">Transmembrane</keyword>
<protein>
    <submittedName>
        <fullName evidence="8">Peptidase aspartic, catalytic</fullName>
    </submittedName>
</protein>
<evidence type="ECO:0000256" key="3">
    <source>
        <dbReference type="ARBA" id="ARBA00022989"/>
    </source>
</evidence>
<name>A0A135LBN9_PENPA</name>
<organism evidence="8 9">
    <name type="scientific">Penicillium patulum</name>
    <name type="common">Penicillium griseofulvum</name>
    <dbReference type="NCBI Taxonomy" id="5078"/>
    <lineage>
        <taxon>Eukaryota</taxon>
        <taxon>Fungi</taxon>
        <taxon>Dikarya</taxon>
        <taxon>Ascomycota</taxon>
        <taxon>Pezizomycotina</taxon>
        <taxon>Eurotiomycetes</taxon>
        <taxon>Eurotiomycetidae</taxon>
        <taxon>Eurotiales</taxon>
        <taxon>Aspergillaceae</taxon>
        <taxon>Penicillium</taxon>
    </lineage>
</organism>
<feature type="domain" description="Peptidase A1" evidence="7">
    <location>
        <begin position="485"/>
        <end position="800"/>
    </location>
</feature>
<proteinExistence type="predicted"/>
<evidence type="ECO:0000256" key="1">
    <source>
        <dbReference type="ARBA" id="ARBA00004141"/>
    </source>
</evidence>
<evidence type="ECO:0000256" key="4">
    <source>
        <dbReference type="ARBA" id="ARBA00023136"/>
    </source>
</evidence>
<feature type="transmembrane region" description="Helical" evidence="5">
    <location>
        <begin position="200"/>
        <end position="220"/>
    </location>
</feature>
<accession>A0A135LBN9</accession>
<dbReference type="GeneID" id="63708264"/>
<dbReference type="Pfam" id="PF07690">
    <property type="entry name" value="MFS_1"/>
    <property type="match status" value="1"/>
</dbReference>
<feature type="transmembrane region" description="Helical" evidence="5">
    <location>
        <begin position="293"/>
        <end position="310"/>
    </location>
</feature>
<keyword evidence="9" id="KW-1185">Reference proteome</keyword>
<comment type="caution">
    <text evidence="8">The sequence shown here is derived from an EMBL/GenBank/DDBJ whole genome shotgun (WGS) entry which is preliminary data.</text>
</comment>
<dbReference type="PROSITE" id="PS51767">
    <property type="entry name" value="PEPTIDASE_A1"/>
    <property type="match status" value="1"/>
</dbReference>
<dbReference type="InterPro" id="IPR033121">
    <property type="entry name" value="PEPTIDASE_A1"/>
</dbReference>
<dbReference type="Pfam" id="PF00026">
    <property type="entry name" value="Asp"/>
    <property type="match status" value="1"/>
</dbReference>
<feature type="domain" description="Major facilitator superfamily (MFS) profile" evidence="6">
    <location>
        <begin position="46"/>
        <end position="439"/>
    </location>
</feature>
<dbReference type="PANTHER" id="PTHR23514:SF16">
    <property type="entry name" value="TRANSPORTER, PUTATIVE (AFU_ORTHOLOGUE AFUA_2G17270)-RELATED"/>
    <property type="match status" value="1"/>
</dbReference>
<keyword evidence="4 5" id="KW-0472">Membrane</keyword>
<evidence type="ECO:0000259" key="6">
    <source>
        <dbReference type="PROSITE" id="PS50850"/>
    </source>
</evidence>